<dbReference type="InterPro" id="IPR043128">
    <property type="entry name" value="Rev_trsase/Diguanyl_cyclase"/>
</dbReference>
<keyword evidence="7" id="KW-1185">Reference proteome</keyword>
<feature type="transmembrane region" description="Helical" evidence="3">
    <location>
        <begin position="259"/>
        <end position="281"/>
    </location>
</feature>
<organism evidence="6 7">
    <name type="scientific">Cognatilysobacter bugurensis</name>
    <dbReference type="NCBI Taxonomy" id="543356"/>
    <lineage>
        <taxon>Bacteria</taxon>
        <taxon>Pseudomonadati</taxon>
        <taxon>Pseudomonadota</taxon>
        <taxon>Gammaproteobacteria</taxon>
        <taxon>Lysobacterales</taxon>
        <taxon>Lysobacteraceae</taxon>
        <taxon>Cognatilysobacter</taxon>
    </lineage>
</organism>
<accession>A0A918WA20</accession>
<keyword evidence="3" id="KW-0472">Membrane</keyword>
<dbReference type="GO" id="GO:0052621">
    <property type="term" value="F:diguanylate cyclase activity"/>
    <property type="evidence" value="ECO:0007669"/>
    <property type="project" value="UniProtKB-EC"/>
</dbReference>
<comment type="caution">
    <text evidence="6">The sequence shown here is derived from an EMBL/GenBank/DDBJ whole genome shotgun (WGS) entry which is preliminary data.</text>
</comment>
<gene>
    <name evidence="6" type="ORF">GCM10007067_26520</name>
</gene>
<evidence type="ECO:0000256" key="3">
    <source>
        <dbReference type="SAM" id="Phobius"/>
    </source>
</evidence>
<protein>
    <recommendedName>
        <fullName evidence="1">diguanylate cyclase</fullName>
        <ecNumber evidence="1">2.7.7.65</ecNumber>
    </recommendedName>
</protein>
<feature type="domain" description="GGDEF" evidence="5">
    <location>
        <begin position="412"/>
        <end position="541"/>
    </location>
</feature>
<dbReference type="Pfam" id="PF07695">
    <property type="entry name" value="7TMR-DISM_7TM"/>
    <property type="match status" value="1"/>
</dbReference>
<dbReference type="GO" id="GO:1902201">
    <property type="term" value="P:negative regulation of bacterial-type flagellum-dependent cell motility"/>
    <property type="evidence" value="ECO:0007669"/>
    <property type="project" value="TreeGrafter"/>
</dbReference>
<dbReference type="Proteomes" id="UP000646426">
    <property type="component" value="Unassembled WGS sequence"/>
</dbReference>
<reference evidence="6" key="1">
    <citation type="journal article" date="2014" name="Int. J. Syst. Evol. Microbiol.">
        <title>Complete genome sequence of Corynebacterium casei LMG S-19264T (=DSM 44701T), isolated from a smear-ripened cheese.</title>
        <authorList>
            <consortium name="US DOE Joint Genome Institute (JGI-PGF)"/>
            <person name="Walter F."/>
            <person name="Albersmeier A."/>
            <person name="Kalinowski J."/>
            <person name="Ruckert C."/>
        </authorList>
    </citation>
    <scope>NUCLEOTIDE SEQUENCE</scope>
    <source>
        <strain evidence="6">KCTC 23077</strain>
    </source>
</reference>
<evidence type="ECO:0000256" key="1">
    <source>
        <dbReference type="ARBA" id="ARBA00012528"/>
    </source>
</evidence>
<name>A0A918WA20_9GAMM</name>
<dbReference type="GO" id="GO:0043709">
    <property type="term" value="P:cell adhesion involved in single-species biofilm formation"/>
    <property type="evidence" value="ECO:0007669"/>
    <property type="project" value="TreeGrafter"/>
</dbReference>
<dbReference type="PANTHER" id="PTHR45138:SF9">
    <property type="entry name" value="DIGUANYLATE CYCLASE DGCM-RELATED"/>
    <property type="match status" value="1"/>
</dbReference>
<dbReference type="Pfam" id="PF00990">
    <property type="entry name" value="GGDEF"/>
    <property type="match status" value="1"/>
</dbReference>
<comment type="catalytic activity">
    <reaction evidence="2">
        <text>2 GTP = 3',3'-c-di-GMP + 2 diphosphate</text>
        <dbReference type="Rhea" id="RHEA:24898"/>
        <dbReference type="ChEBI" id="CHEBI:33019"/>
        <dbReference type="ChEBI" id="CHEBI:37565"/>
        <dbReference type="ChEBI" id="CHEBI:58805"/>
        <dbReference type="EC" id="2.7.7.65"/>
    </reaction>
</comment>
<dbReference type="NCBIfam" id="TIGR00254">
    <property type="entry name" value="GGDEF"/>
    <property type="match status" value="1"/>
</dbReference>
<keyword evidence="3" id="KW-0812">Transmembrane</keyword>
<dbReference type="PANTHER" id="PTHR45138">
    <property type="entry name" value="REGULATORY COMPONENTS OF SENSORY TRANSDUCTION SYSTEM"/>
    <property type="match status" value="1"/>
</dbReference>
<reference evidence="6" key="2">
    <citation type="submission" date="2020-09" db="EMBL/GenBank/DDBJ databases">
        <authorList>
            <person name="Sun Q."/>
            <person name="Kim S."/>
        </authorList>
    </citation>
    <scope>NUCLEOTIDE SEQUENCE</scope>
    <source>
        <strain evidence="6">KCTC 23077</strain>
    </source>
</reference>
<dbReference type="PROSITE" id="PS50887">
    <property type="entry name" value="GGDEF"/>
    <property type="match status" value="1"/>
</dbReference>
<dbReference type="SUPFAM" id="SSF55073">
    <property type="entry name" value="Nucleotide cyclase"/>
    <property type="match status" value="1"/>
</dbReference>
<keyword evidence="3" id="KW-1133">Transmembrane helix</keyword>
<evidence type="ECO:0000313" key="6">
    <source>
        <dbReference type="EMBL" id="GHA87311.1"/>
    </source>
</evidence>
<feature type="transmembrane region" description="Helical" evidence="3">
    <location>
        <begin position="315"/>
        <end position="338"/>
    </location>
</feature>
<dbReference type="GO" id="GO:0005886">
    <property type="term" value="C:plasma membrane"/>
    <property type="evidence" value="ECO:0007669"/>
    <property type="project" value="TreeGrafter"/>
</dbReference>
<dbReference type="SMART" id="SM00267">
    <property type="entry name" value="GGDEF"/>
    <property type="match status" value="1"/>
</dbReference>
<feature type="transmembrane region" description="Helical" evidence="3">
    <location>
        <begin position="162"/>
        <end position="183"/>
    </location>
</feature>
<dbReference type="CDD" id="cd01949">
    <property type="entry name" value="GGDEF"/>
    <property type="match status" value="1"/>
</dbReference>
<dbReference type="InterPro" id="IPR050469">
    <property type="entry name" value="Diguanylate_Cyclase"/>
</dbReference>
<feature type="transmembrane region" description="Helical" evidence="3">
    <location>
        <begin position="287"/>
        <end position="308"/>
    </location>
</feature>
<dbReference type="AlphaFoldDB" id="A0A918WA20"/>
<evidence type="ECO:0000256" key="4">
    <source>
        <dbReference type="SAM" id="SignalP"/>
    </source>
</evidence>
<dbReference type="InterPro" id="IPR029787">
    <property type="entry name" value="Nucleotide_cyclase"/>
</dbReference>
<feature type="transmembrane region" description="Helical" evidence="3">
    <location>
        <begin position="344"/>
        <end position="365"/>
    </location>
</feature>
<keyword evidence="4" id="KW-0732">Signal</keyword>
<evidence type="ECO:0000313" key="7">
    <source>
        <dbReference type="Proteomes" id="UP000646426"/>
    </source>
</evidence>
<dbReference type="EMBL" id="BMYD01000005">
    <property type="protein sequence ID" value="GHA87311.1"/>
    <property type="molecule type" value="Genomic_DNA"/>
</dbReference>
<evidence type="ECO:0000256" key="2">
    <source>
        <dbReference type="ARBA" id="ARBA00034247"/>
    </source>
</evidence>
<dbReference type="Gene3D" id="3.30.70.270">
    <property type="match status" value="1"/>
</dbReference>
<feature type="transmembrane region" description="Helical" evidence="3">
    <location>
        <begin position="229"/>
        <end position="247"/>
    </location>
</feature>
<dbReference type="EC" id="2.7.7.65" evidence="1"/>
<dbReference type="InterPro" id="IPR011623">
    <property type="entry name" value="7TMR_DISM_rcpt_extracell_dom1"/>
</dbReference>
<proteinExistence type="predicted"/>
<sequence length="571" mass="59907">MRAVALTLALCCAGPAAACGLQVEVLYTTTAYDAPPAAVPVLVRLQGEHDAPVRTRLPQRSGGHWLRLSCAQRVGDGDRQLVVDGPDSLGPITLYPPGAAPSVLPVRHDPDAPRRVRGWALALPNGWPTGSVAYVHAAGSSAEPIALRVVPAQVLAREASALAWRAQAAAAVLAALALAMLLIHLRHRDLLYLSYAGYCVCAASYMVVLAGAEGSVLAGFASHGATGRWALATLGLALQLVFTRRVLELDRLVPTGARVIGVLFALQFALLALLLVARAHVHGWYPSAVNVLLMLGAPLVLAIAAIAWHRGAAYAGYYLVGWTPLVAIAALVGAHRLGVVNAPWASALLAPAAVMEALVLAFALTRQATHRRRIRDRLRASNERDALTGAPNAVALTRLLDAWRDLGALGSRSYAVILVDLAAFDAFCGQHGLPAANAVLCQTHARLRATMNEHDTLARIGGARFAIVREGGRAEAERLAQALVEAIAARPFHVDGASHAVVACTGVAMAVRGEPVGRLMQHARQALAASIGRDGASSPEAVPDVGTVPWLRAPRVHAPYGETPRAFTADA</sequence>
<feature type="chain" id="PRO_5037140148" description="diguanylate cyclase" evidence="4">
    <location>
        <begin position="19"/>
        <end position="571"/>
    </location>
</feature>
<dbReference type="InterPro" id="IPR000160">
    <property type="entry name" value="GGDEF_dom"/>
</dbReference>
<feature type="signal peptide" evidence="4">
    <location>
        <begin position="1"/>
        <end position="18"/>
    </location>
</feature>
<evidence type="ECO:0000259" key="5">
    <source>
        <dbReference type="PROSITE" id="PS50887"/>
    </source>
</evidence>
<feature type="transmembrane region" description="Helical" evidence="3">
    <location>
        <begin position="190"/>
        <end position="209"/>
    </location>
</feature>